<gene>
    <name evidence="7" type="ORF">LEM8419_00280</name>
</gene>
<dbReference type="Proteomes" id="UP000837803">
    <property type="component" value="Unassembled WGS sequence"/>
</dbReference>
<evidence type="ECO:0000256" key="2">
    <source>
        <dbReference type="ARBA" id="ARBA00022475"/>
    </source>
</evidence>
<feature type="transmembrane region" description="Helical" evidence="6">
    <location>
        <begin position="429"/>
        <end position="447"/>
    </location>
</feature>
<evidence type="ECO:0000256" key="6">
    <source>
        <dbReference type="SAM" id="Phobius"/>
    </source>
</evidence>
<dbReference type="RefSeq" id="WP_238749185.1">
    <property type="nucleotide sequence ID" value="NZ_CAKLPZ010000001.1"/>
</dbReference>
<feature type="transmembrane region" description="Helical" evidence="6">
    <location>
        <begin position="453"/>
        <end position="472"/>
    </location>
</feature>
<dbReference type="InterPro" id="IPR050833">
    <property type="entry name" value="Poly_Biosynth_Transport"/>
</dbReference>
<evidence type="ECO:0000313" key="7">
    <source>
        <dbReference type="EMBL" id="CAH0998985.1"/>
    </source>
</evidence>
<evidence type="ECO:0000256" key="3">
    <source>
        <dbReference type="ARBA" id="ARBA00022692"/>
    </source>
</evidence>
<evidence type="ECO:0000313" key="8">
    <source>
        <dbReference type="Proteomes" id="UP000837803"/>
    </source>
</evidence>
<comment type="subcellular location">
    <subcellularLocation>
        <location evidence="1">Cell membrane</location>
        <topology evidence="1">Multi-pass membrane protein</topology>
    </subcellularLocation>
</comment>
<evidence type="ECO:0000256" key="1">
    <source>
        <dbReference type="ARBA" id="ARBA00004651"/>
    </source>
</evidence>
<evidence type="ECO:0008006" key="9">
    <source>
        <dbReference type="Google" id="ProtNLM"/>
    </source>
</evidence>
<feature type="transmembrane region" description="Helical" evidence="6">
    <location>
        <begin position="12"/>
        <end position="31"/>
    </location>
</feature>
<name>A0ABN8EYW2_9BACT</name>
<keyword evidence="3 6" id="KW-0812">Transmembrane</keyword>
<evidence type="ECO:0000256" key="5">
    <source>
        <dbReference type="ARBA" id="ARBA00023136"/>
    </source>
</evidence>
<feature type="transmembrane region" description="Helical" evidence="6">
    <location>
        <begin position="153"/>
        <end position="171"/>
    </location>
</feature>
<feature type="transmembrane region" description="Helical" evidence="6">
    <location>
        <begin position="302"/>
        <end position="322"/>
    </location>
</feature>
<keyword evidence="8" id="KW-1185">Reference proteome</keyword>
<keyword evidence="5 6" id="KW-0472">Membrane</keyword>
<organism evidence="7 8">
    <name type="scientific">Neolewinella maritima</name>
    <dbReference type="NCBI Taxonomy" id="1383882"/>
    <lineage>
        <taxon>Bacteria</taxon>
        <taxon>Pseudomonadati</taxon>
        <taxon>Bacteroidota</taxon>
        <taxon>Saprospiria</taxon>
        <taxon>Saprospirales</taxon>
        <taxon>Lewinellaceae</taxon>
        <taxon>Neolewinella</taxon>
    </lineage>
</organism>
<dbReference type="EMBL" id="CAKLPZ010000001">
    <property type="protein sequence ID" value="CAH0998985.1"/>
    <property type="molecule type" value="Genomic_DNA"/>
</dbReference>
<reference evidence="7" key="1">
    <citation type="submission" date="2021-12" db="EMBL/GenBank/DDBJ databases">
        <authorList>
            <person name="Rodrigo-Torres L."/>
            <person name="Arahal R. D."/>
            <person name="Lucena T."/>
        </authorList>
    </citation>
    <scope>NUCLEOTIDE SEQUENCE</scope>
    <source>
        <strain evidence="7">CECT 8419</strain>
    </source>
</reference>
<evidence type="ECO:0000256" key="4">
    <source>
        <dbReference type="ARBA" id="ARBA00022989"/>
    </source>
</evidence>
<comment type="caution">
    <text evidence="7">The sequence shown here is derived from an EMBL/GenBank/DDBJ whole genome shotgun (WGS) entry which is preliminary data.</text>
</comment>
<feature type="transmembrane region" description="Helical" evidence="6">
    <location>
        <begin position="43"/>
        <end position="66"/>
    </location>
</feature>
<feature type="transmembrane region" description="Helical" evidence="6">
    <location>
        <begin position="397"/>
        <end position="417"/>
    </location>
</feature>
<feature type="transmembrane region" description="Helical" evidence="6">
    <location>
        <begin position="177"/>
        <end position="197"/>
    </location>
</feature>
<proteinExistence type="predicted"/>
<dbReference type="PANTHER" id="PTHR30250:SF11">
    <property type="entry name" value="O-ANTIGEN TRANSPORTER-RELATED"/>
    <property type="match status" value="1"/>
</dbReference>
<dbReference type="PANTHER" id="PTHR30250">
    <property type="entry name" value="PST FAMILY PREDICTED COLANIC ACID TRANSPORTER"/>
    <property type="match status" value="1"/>
</dbReference>
<feature type="transmembrane region" description="Helical" evidence="6">
    <location>
        <begin position="119"/>
        <end position="141"/>
    </location>
</feature>
<protein>
    <recommendedName>
        <fullName evidence="9">Polysaccharide biosynthesis protein C-terminal domain-containing protein</fullName>
    </recommendedName>
</protein>
<feature type="transmembrane region" description="Helical" evidence="6">
    <location>
        <begin position="370"/>
        <end position="391"/>
    </location>
</feature>
<keyword evidence="2" id="KW-1003">Cell membrane</keyword>
<feature type="transmembrane region" description="Helical" evidence="6">
    <location>
        <begin position="256"/>
        <end position="281"/>
    </location>
</feature>
<sequence>MGVIQRQTIKNNVVSLVGVAIGAVSQLLIYPLDVALKGHLDGIVSFATLLVPLVLLGTPAVMVRYLPYLRGEDEVEGAGQLLTRSLVVSTLALLLVCLLNVAFGDRLAVGQGVLEDSRWAIIGVTGALVYAGVLTSHLVNFQRIALPVVFNNLLIKVGVPLLVLAAVYGYLSETAVTAWLVGLYGLAAVGLVVYARHLGILRLGWGKLALGEVRVRQLYSLALFSVFGALGSRLSAQLDTASINTLLGDTDTGIYAIAKYVMNVIIIPTVAINAITSPIVARAWQERDMAHLGFLYKESAQVLYAVGGLIYVGSVVCLPYVYGLTDALEAYRIGYAAVLLLGGAQLFDLLTSINGNLIGMTDYYRWNVGLVLLLGILNVFLNYIFIAVLGYGMTGAALATLVSLLLYNVCKVAFVYWKMRLQPLTVSQLYTTLALVTAGLIGWFLPLEARTSMQVLVRGGLICSLFFCYLRFTHGVPALRRLLTNGVGKMFT</sequence>
<feature type="transmembrane region" description="Helical" evidence="6">
    <location>
        <begin position="334"/>
        <end position="358"/>
    </location>
</feature>
<accession>A0ABN8EYW2</accession>
<feature type="transmembrane region" description="Helical" evidence="6">
    <location>
        <begin position="86"/>
        <end position="104"/>
    </location>
</feature>
<keyword evidence="4 6" id="KW-1133">Transmembrane helix</keyword>